<reference evidence="2" key="3">
    <citation type="submission" date="2025-09" db="UniProtKB">
        <authorList>
            <consortium name="Ensembl"/>
        </authorList>
    </citation>
    <scope>IDENTIFICATION</scope>
</reference>
<dbReference type="InterPro" id="IPR052270">
    <property type="entry name" value="CACF_protein"/>
</dbReference>
<reference evidence="2" key="2">
    <citation type="submission" date="2025-08" db="UniProtKB">
        <authorList>
            <consortium name="Ensembl"/>
        </authorList>
    </citation>
    <scope>IDENTIFICATION</scope>
</reference>
<dbReference type="RefSeq" id="XP_028822808.1">
    <property type="nucleotide sequence ID" value="XM_028966975.1"/>
</dbReference>
<protein>
    <submittedName>
        <fullName evidence="2">Uncharacterized protein</fullName>
    </submittedName>
</protein>
<feature type="region of interest" description="Disordered" evidence="1">
    <location>
        <begin position="985"/>
        <end position="1016"/>
    </location>
</feature>
<organism evidence="2 3">
    <name type="scientific">Denticeps clupeoides</name>
    <name type="common">denticle herring</name>
    <dbReference type="NCBI Taxonomy" id="299321"/>
    <lineage>
        <taxon>Eukaryota</taxon>
        <taxon>Metazoa</taxon>
        <taxon>Chordata</taxon>
        <taxon>Craniata</taxon>
        <taxon>Vertebrata</taxon>
        <taxon>Euteleostomi</taxon>
        <taxon>Actinopterygii</taxon>
        <taxon>Neopterygii</taxon>
        <taxon>Teleostei</taxon>
        <taxon>Clupei</taxon>
        <taxon>Clupeiformes</taxon>
        <taxon>Denticipitoidei</taxon>
        <taxon>Denticipitidae</taxon>
        <taxon>Denticeps</taxon>
    </lineage>
</organism>
<feature type="region of interest" description="Disordered" evidence="1">
    <location>
        <begin position="1077"/>
        <end position="1103"/>
    </location>
</feature>
<evidence type="ECO:0000256" key="1">
    <source>
        <dbReference type="SAM" id="MobiDB-lite"/>
    </source>
</evidence>
<reference evidence="2 3" key="1">
    <citation type="submission" date="2020-06" db="EMBL/GenBank/DDBJ databases">
        <authorList>
            <consortium name="Wellcome Sanger Institute Data Sharing"/>
        </authorList>
    </citation>
    <scope>NUCLEOTIDE SEQUENCE [LARGE SCALE GENOMIC DNA]</scope>
</reference>
<dbReference type="GeneID" id="114777383"/>
<feature type="region of interest" description="Disordered" evidence="1">
    <location>
        <begin position="14"/>
        <end position="42"/>
    </location>
</feature>
<proteinExistence type="predicted"/>
<evidence type="ECO:0000313" key="2">
    <source>
        <dbReference type="Ensembl" id="ENSDCDP00010005164.1"/>
    </source>
</evidence>
<feature type="compositionally biased region" description="Polar residues" evidence="1">
    <location>
        <begin position="19"/>
        <end position="34"/>
    </location>
</feature>
<name>A0AAY4A8K5_9TELE</name>
<keyword evidence="3" id="KW-1185">Reference proteome</keyword>
<dbReference type="PANTHER" id="PTHR22028:SF4">
    <property type="entry name" value="PROTEIN SFI1 HOMOLOG"/>
    <property type="match status" value="1"/>
</dbReference>
<accession>A0AAY4A8K5</accession>
<feature type="compositionally biased region" description="Polar residues" evidence="1">
    <location>
        <begin position="985"/>
        <end position="1013"/>
    </location>
</feature>
<sequence length="1220" mass="146765">MRLNSGGQKCLEKFHKNDSSQVHSEMTGTRTSKYPSRGRSRQTRTYRVGYTWNMGGRLKELRIRHLARKYLRLWMQKTFGRISPSKARTYWRKVLLQRTLEHWKSEWWQARREWSLSIRADCHYRYFLYNMVFQRWCRFVVLQKEEKRKLQIAESFAHRRSLLCVWVCWEVYVEVGRMKRRMQQTALLCSTRSSMRCVWSRWRLALQKRSKEQNQEDEARQHWAYTLQSRTWMKWRWIYAHAKEQKYKESRFHLQYCQRVSKKAFDHWLIYTHHCAEKSEAKVVGFHVWYHTVLQRHWNRWRAELRHRQTEKELVLAADQQARHGTQHWALTQWKKYLSLCSKKAERQQASAEHHHRHLLRRGLGGLALNVMHKKSYQLNINMALQHHHHMVTSRHFRLWLLRLENAEANRLWPLTSVAMSYRRTYVTRTCLRLWREHLTERSHLKVLELSAVRWFAQRILPWCLRTWIEFTALRRLKRERRERAVIFHHQQVFSLVFYTWWTRKEEHKQQRLSEQMAVLHAQHICLSRAWLQWSRRVQVEQEERLKLGAANRLHTHTLLHSILSHWRSNIRTIKDGQRMEVQAVNYDRLCSMRQTLNKWREYVTQRKEKTLKMEHMRHLYHCRLLRRSLHAWKELRLQSQKVQGIVEGLYSDHQLQTLRRLFSMWRHNASLMSEERRADERAEGHYKLHLQSKVILAWHRVTVVRQARHWQGENTLRKAKSHLQRVCLQADFQKWREQAREAKEEGLNVEKARLHHRCVNLQRAVRAWRSHMRKRKHHQVMKEKARLLLSQRTCQRFFIFWQTQMENRRREGDMTERALWHWSLNLQAKVLHAWRLWILDSQRKQTRLATATKFYRGQLLRDGATYLLIYSEHMDRFRASFAQHRQEQSCQQIQAVVRRCALHWKQIALSRSDGRGTGKIGHRQKSVSFSLPEENFQIPTQTSTVQEIRSRPTECGFSNPVTSQLLQMRTSRLQPRRQKDLLTSPITEEQQSRNHWPSSTSDFTSLCQSDPQPLTPMKLSAKPLMPTPGSSFPPLITLNATPGPNPPLGHKADEDILLPPSLFMTRTHTLQGISNQTGLRLPTHPGVHERLPEKDEDDEGAEEDKLSAAFIKELLSIRLDMQHYQEDRNKLQAWRRLKGVLKNWLLTTGSKTGETEEINSIRQEMQELEMSIHKLSVCLAVRKPVMFQHAARIHSIQTHLQHIHKGHKEPAYNICTLKN</sequence>
<dbReference type="Ensembl" id="ENSDCDT00010005336.1">
    <property type="protein sequence ID" value="ENSDCDP00010005164.1"/>
    <property type="gene ID" value="ENSDCDG00010002271.1"/>
</dbReference>
<dbReference type="PANTHER" id="PTHR22028">
    <property type="entry name" value="SFI1 SPINDLE BODY DOMAIN-CONTAINING PROTEIN-RELATED"/>
    <property type="match status" value="1"/>
</dbReference>
<dbReference type="GO" id="GO:0019902">
    <property type="term" value="F:phosphatase binding"/>
    <property type="evidence" value="ECO:0007669"/>
    <property type="project" value="TreeGrafter"/>
</dbReference>
<evidence type="ECO:0000313" key="3">
    <source>
        <dbReference type="Proteomes" id="UP000694580"/>
    </source>
</evidence>
<dbReference type="Proteomes" id="UP000694580">
    <property type="component" value="Chromosome 2"/>
</dbReference>
<dbReference type="AlphaFoldDB" id="A0AAY4A8K5"/>
<gene>
    <name evidence="2" type="primary">SFI1</name>
</gene>
<dbReference type="GeneTree" id="ENSGT00940000154110"/>